<sequence>MEEFESENEINKGDEIPCENLTWIRKAVPRPYGTRVDIYYGFEGRSLRLRSYRDVEKYCRAHNIKFNKNFFNFSGKDKYSGPVPKGESSTSEYNNHEAHHVEVVIPQNFKEALSPDKDKWFIAMKEEIHIMSERCVWELVPRSEKEKVIGNRWVYTIKKNEGGKILRYKARLVAQGYRQHKGETYNEVFSPVVNFSIIRMFFTVLVCCFGWSHCQLDIKCAYLYANLGERVLMQQPQGFINHERPHYVCLLNKAIYGLHHSGREWFFV</sequence>
<proteinExistence type="predicted"/>
<reference evidence="2" key="1">
    <citation type="submission" date="2020-08" db="EMBL/GenBank/DDBJ databases">
        <title>Multicomponent nature underlies the extraordinary mechanical properties of spider dragline silk.</title>
        <authorList>
            <person name="Kono N."/>
            <person name="Nakamura H."/>
            <person name="Mori M."/>
            <person name="Yoshida Y."/>
            <person name="Ohtoshi R."/>
            <person name="Malay A.D."/>
            <person name="Moran D.A.P."/>
            <person name="Tomita M."/>
            <person name="Numata K."/>
            <person name="Arakawa K."/>
        </authorList>
    </citation>
    <scope>NUCLEOTIDE SEQUENCE</scope>
</reference>
<dbReference type="InterPro" id="IPR016177">
    <property type="entry name" value="DNA-bd_dom_sf"/>
</dbReference>
<evidence type="ECO:0000313" key="2">
    <source>
        <dbReference type="EMBL" id="GFY00939.1"/>
    </source>
</evidence>
<dbReference type="AlphaFoldDB" id="A0A8X6VB09"/>
<dbReference type="EMBL" id="BMAU01021224">
    <property type="protein sequence ID" value="GFY00939.1"/>
    <property type="molecule type" value="Genomic_DNA"/>
</dbReference>
<evidence type="ECO:0000313" key="3">
    <source>
        <dbReference type="Proteomes" id="UP000887159"/>
    </source>
</evidence>
<gene>
    <name evidence="2" type="ORF">TNCV_1363451</name>
</gene>
<comment type="caution">
    <text evidence="2">The sequence shown here is derived from an EMBL/GenBank/DDBJ whole genome shotgun (WGS) entry which is preliminary data.</text>
</comment>
<dbReference type="SUPFAM" id="SSF54171">
    <property type="entry name" value="DNA-binding domain"/>
    <property type="match status" value="1"/>
</dbReference>
<evidence type="ECO:0000259" key="1">
    <source>
        <dbReference type="Pfam" id="PF07727"/>
    </source>
</evidence>
<dbReference type="Gene3D" id="3.30.890.10">
    <property type="entry name" value="Methyl-cpg-binding Protein 2, Chain A"/>
    <property type="match status" value="1"/>
</dbReference>
<dbReference type="Pfam" id="PF07727">
    <property type="entry name" value="RVT_2"/>
    <property type="match status" value="1"/>
</dbReference>
<feature type="domain" description="Reverse transcriptase Ty1/copia-type" evidence="1">
    <location>
        <begin position="136"/>
        <end position="266"/>
    </location>
</feature>
<name>A0A8X6VB09_TRICX</name>
<accession>A0A8X6VB09</accession>
<dbReference type="InterPro" id="IPR013103">
    <property type="entry name" value="RVT_2"/>
</dbReference>
<protein>
    <submittedName>
        <fullName evidence="2">Retrovirus-related Pol polyprotein from transposon TNT 1-94</fullName>
    </submittedName>
</protein>
<organism evidence="2 3">
    <name type="scientific">Trichonephila clavipes</name>
    <name type="common">Golden silk orbweaver</name>
    <name type="synonym">Nephila clavipes</name>
    <dbReference type="NCBI Taxonomy" id="2585209"/>
    <lineage>
        <taxon>Eukaryota</taxon>
        <taxon>Metazoa</taxon>
        <taxon>Ecdysozoa</taxon>
        <taxon>Arthropoda</taxon>
        <taxon>Chelicerata</taxon>
        <taxon>Arachnida</taxon>
        <taxon>Araneae</taxon>
        <taxon>Araneomorphae</taxon>
        <taxon>Entelegynae</taxon>
        <taxon>Araneoidea</taxon>
        <taxon>Nephilidae</taxon>
        <taxon>Trichonephila</taxon>
    </lineage>
</organism>
<dbReference type="GO" id="GO:0003677">
    <property type="term" value="F:DNA binding"/>
    <property type="evidence" value="ECO:0007669"/>
    <property type="project" value="InterPro"/>
</dbReference>
<dbReference type="Proteomes" id="UP000887159">
    <property type="component" value="Unassembled WGS sequence"/>
</dbReference>
<keyword evidence="3" id="KW-1185">Reference proteome</keyword>